<dbReference type="AlphaFoldDB" id="A0A3D8IVT0"/>
<keyword evidence="1 5" id="KW-0489">Methyltransferase</keyword>
<dbReference type="GO" id="GO:0032259">
    <property type="term" value="P:methylation"/>
    <property type="evidence" value="ECO:0007669"/>
    <property type="project" value="UniProtKB-KW"/>
</dbReference>
<dbReference type="OrthoDB" id="9804590at2"/>
<dbReference type="NCBIfam" id="TIGR02143">
    <property type="entry name" value="trmA_only"/>
    <property type="match status" value="1"/>
</dbReference>
<keyword evidence="4" id="KW-0819">tRNA processing</keyword>
<evidence type="ECO:0000256" key="5">
    <source>
        <dbReference type="PROSITE-ProRule" id="PRU01024"/>
    </source>
</evidence>
<evidence type="ECO:0000256" key="4">
    <source>
        <dbReference type="ARBA" id="ARBA00022694"/>
    </source>
</evidence>
<dbReference type="GO" id="GO:0005829">
    <property type="term" value="C:cytosol"/>
    <property type="evidence" value="ECO:0007669"/>
    <property type="project" value="TreeGrafter"/>
</dbReference>
<dbReference type="InterPro" id="IPR030390">
    <property type="entry name" value="MeTrfase_TrmA_AS"/>
</dbReference>
<dbReference type="InterPro" id="IPR030391">
    <property type="entry name" value="MeTrfase_TrmA_CS"/>
</dbReference>
<dbReference type="GO" id="GO:0000049">
    <property type="term" value="F:tRNA binding"/>
    <property type="evidence" value="ECO:0007669"/>
    <property type="project" value="TreeGrafter"/>
</dbReference>
<keyword evidence="3 5" id="KW-0949">S-adenosyl-L-methionine</keyword>
<dbReference type="HAMAP" id="MF_01011">
    <property type="entry name" value="RNA_methyltr_TrmA"/>
    <property type="match status" value="1"/>
</dbReference>
<dbReference type="InterPro" id="IPR011869">
    <property type="entry name" value="TrmA_MeTrfase"/>
</dbReference>
<organism evidence="7 8">
    <name type="scientific">Helicobacter cholecystus</name>
    <dbReference type="NCBI Taxonomy" id="45498"/>
    <lineage>
        <taxon>Bacteria</taxon>
        <taxon>Pseudomonadati</taxon>
        <taxon>Campylobacterota</taxon>
        <taxon>Epsilonproteobacteria</taxon>
        <taxon>Campylobacterales</taxon>
        <taxon>Helicobacteraceae</taxon>
        <taxon>Helicobacter</taxon>
    </lineage>
</organism>
<gene>
    <name evidence="7" type="ORF">CQA62_05580</name>
</gene>
<comment type="caution">
    <text evidence="7">The sequence shown here is derived from an EMBL/GenBank/DDBJ whole genome shotgun (WGS) entry which is preliminary data.</text>
</comment>
<protein>
    <submittedName>
        <fullName evidence="7">tRNA (Uridine(54)-C5)-methyltransferase TrmA</fullName>
    </submittedName>
</protein>
<dbReference type="InterPro" id="IPR010280">
    <property type="entry name" value="U5_MeTrfase_fam"/>
</dbReference>
<evidence type="ECO:0000256" key="2">
    <source>
        <dbReference type="ARBA" id="ARBA00022679"/>
    </source>
</evidence>
<feature type="binding site" evidence="5">
    <location>
        <position position="325"/>
    </location>
    <ligand>
        <name>S-adenosyl-L-methionine</name>
        <dbReference type="ChEBI" id="CHEBI:59789"/>
    </ligand>
</feature>
<dbReference type="Gene3D" id="3.40.50.150">
    <property type="entry name" value="Vaccinia Virus protein VP39"/>
    <property type="match status" value="1"/>
</dbReference>
<feature type="binding site" evidence="5">
    <location>
        <position position="244"/>
    </location>
    <ligand>
        <name>S-adenosyl-L-methionine</name>
        <dbReference type="ChEBI" id="CHEBI:59789"/>
    </ligand>
</feature>
<dbReference type="Gene3D" id="2.40.50.1070">
    <property type="match status" value="1"/>
</dbReference>
<feature type="binding site" evidence="5">
    <location>
        <position position="265"/>
    </location>
    <ligand>
        <name>S-adenosyl-L-methionine</name>
        <dbReference type="ChEBI" id="CHEBI:59789"/>
    </ligand>
</feature>
<feature type="active site" evidence="6">
    <location>
        <position position="351"/>
    </location>
</feature>
<evidence type="ECO:0000256" key="6">
    <source>
        <dbReference type="PROSITE-ProRule" id="PRU10015"/>
    </source>
</evidence>
<feature type="binding site" evidence="5">
    <location>
        <position position="214"/>
    </location>
    <ligand>
        <name>S-adenosyl-L-methionine</name>
        <dbReference type="ChEBI" id="CHEBI:59789"/>
    </ligand>
</feature>
<dbReference type="GO" id="GO:0009451">
    <property type="term" value="P:RNA modification"/>
    <property type="evidence" value="ECO:0007669"/>
    <property type="project" value="UniProtKB-ARBA"/>
</dbReference>
<accession>A0A3D8IVT0</accession>
<dbReference type="CDD" id="cd02440">
    <property type="entry name" value="AdoMet_MTases"/>
    <property type="match status" value="1"/>
</dbReference>
<evidence type="ECO:0000313" key="8">
    <source>
        <dbReference type="Proteomes" id="UP000257067"/>
    </source>
</evidence>
<dbReference type="Pfam" id="PF05958">
    <property type="entry name" value="tRNA_U5-meth_tr"/>
    <property type="match status" value="1"/>
</dbReference>
<keyword evidence="2 5" id="KW-0808">Transferase</keyword>
<evidence type="ECO:0000256" key="3">
    <source>
        <dbReference type="ARBA" id="ARBA00022691"/>
    </source>
</evidence>
<dbReference type="EMBL" id="NXLU01000007">
    <property type="protein sequence ID" value="RDU68691.1"/>
    <property type="molecule type" value="Genomic_DNA"/>
</dbReference>
<reference evidence="7 8" key="1">
    <citation type="submission" date="2018-04" db="EMBL/GenBank/DDBJ databases">
        <title>Novel Campyloabacter and Helicobacter Species and Strains.</title>
        <authorList>
            <person name="Mannion A.J."/>
            <person name="Shen Z."/>
            <person name="Fox J.G."/>
        </authorList>
    </citation>
    <scope>NUCLEOTIDE SEQUENCE [LARGE SCALE GENOMIC DNA]</scope>
    <source>
        <strain evidence="7 8">ATCC 700242</strain>
    </source>
</reference>
<evidence type="ECO:0000256" key="1">
    <source>
        <dbReference type="ARBA" id="ARBA00022603"/>
    </source>
</evidence>
<evidence type="ECO:0000313" key="7">
    <source>
        <dbReference type="EMBL" id="RDU68691.1"/>
    </source>
</evidence>
<dbReference type="InterPro" id="IPR029063">
    <property type="entry name" value="SAM-dependent_MTases_sf"/>
</dbReference>
<comment type="similarity">
    <text evidence="5">Belongs to the class I-like SAM-binding methyltransferase superfamily. RNA M5U methyltransferase family.</text>
</comment>
<name>A0A3D8IVT0_9HELI</name>
<dbReference type="PANTHER" id="PTHR47790:SF2">
    <property type="entry name" value="TRNA_TMRNA (URACIL-C(5))-METHYLTRANSFERASE"/>
    <property type="match status" value="1"/>
</dbReference>
<dbReference type="GO" id="GO:0019843">
    <property type="term" value="F:rRNA binding"/>
    <property type="evidence" value="ECO:0007669"/>
    <property type="project" value="TreeGrafter"/>
</dbReference>
<dbReference type="PROSITE" id="PS01230">
    <property type="entry name" value="TRMA_1"/>
    <property type="match status" value="1"/>
</dbReference>
<dbReference type="GO" id="GO:0008033">
    <property type="term" value="P:tRNA processing"/>
    <property type="evidence" value="ECO:0007669"/>
    <property type="project" value="UniProtKB-KW"/>
</dbReference>
<dbReference type="Proteomes" id="UP000257067">
    <property type="component" value="Unassembled WGS sequence"/>
</dbReference>
<feature type="active site" description="Nucleophile" evidence="5">
    <location>
        <position position="351"/>
    </location>
</feature>
<dbReference type="PROSITE" id="PS51687">
    <property type="entry name" value="SAM_MT_RNA_M5U"/>
    <property type="match status" value="1"/>
</dbReference>
<dbReference type="PROSITE" id="PS01231">
    <property type="entry name" value="TRMA_2"/>
    <property type="match status" value="1"/>
</dbReference>
<dbReference type="FunFam" id="3.40.50.150:FF:000012">
    <property type="entry name" value="tRNA/tmRNA (uracil-C(5))-methyltransferase"/>
    <property type="match status" value="1"/>
</dbReference>
<sequence length="404" mass="46737">MVCIIIFMGVCLRASCWTRICTDIWGKFLKCQYFNQCRGCSLPLDYEVQLQKKIQTLKTLGLHTQEIYTSPKEGFRSRAEFRIYRDHLGLHYAMSIGNQPLPINSCPILLPHLQELLKQLLPLLNASEILKHKLFSLEVLGTLQGESLLTLLYHRPLDHIWESEAKKLEEQLKIQIIGRSKGKKNILSGEYLQDKLLLEEKEYSFIRYDNAFSQPNPYTNIKMLEFVLKCVREAKNKEDLLELYCGGGNFTIPLAQEFHKVFATEIAKNSIKALHQNIQNNHLSNIFCARLSGEESIEALRFQRDFFRLREVDLGSYNFSHILIDPPRSGVGNSAMLNFISSFKNIIYISCNPCTLKEDLDVLLQTHEIKRFALFDQFPYTHHIESGVWLQKKTTPSFIAIQES</sequence>
<dbReference type="SUPFAM" id="SSF53335">
    <property type="entry name" value="S-adenosyl-L-methionine-dependent methyltransferases"/>
    <property type="match status" value="1"/>
</dbReference>
<dbReference type="GO" id="GO:0030697">
    <property type="term" value="F:tRNA (uracil(54)-C5)-methyltransferase activity, S-adenosyl methionine-dependent"/>
    <property type="evidence" value="ECO:0007669"/>
    <property type="project" value="InterPro"/>
</dbReference>
<keyword evidence="8" id="KW-1185">Reference proteome</keyword>
<dbReference type="PANTHER" id="PTHR47790">
    <property type="entry name" value="TRNA/TMRNA (URACIL-C(5))-METHYLTRANSFERASE"/>
    <property type="match status" value="1"/>
</dbReference>
<proteinExistence type="inferred from homology"/>